<keyword evidence="1" id="KW-0479">Metal-binding</keyword>
<dbReference type="SUPFAM" id="SSF57756">
    <property type="entry name" value="Retrovirus zinc finger-like domains"/>
    <property type="match status" value="1"/>
</dbReference>
<proteinExistence type="predicted"/>
<evidence type="ECO:0000256" key="3">
    <source>
        <dbReference type="SAM" id="SignalP"/>
    </source>
</evidence>
<keyword evidence="7" id="KW-1185">Reference proteome</keyword>
<dbReference type="GO" id="GO:0019899">
    <property type="term" value="F:enzyme binding"/>
    <property type="evidence" value="ECO:0007669"/>
    <property type="project" value="UniProtKB-ARBA"/>
</dbReference>
<dbReference type="SMART" id="SM00343">
    <property type="entry name" value="ZnF_C2HC"/>
    <property type="match status" value="1"/>
</dbReference>
<dbReference type="Pfam" id="PF00098">
    <property type="entry name" value="zf-CCHC"/>
    <property type="match status" value="1"/>
</dbReference>
<keyword evidence="1" id="KW-0863">Zinc-finger</keyword>
<reference evidence="5 7" key="1">
    <citation type="journal article" date="2014" name="Nat. Genet.">
        <title>Genome and transcriptome of the porcine whipworm Trichuris suis.</title>
        <authorList>
            <person name="Jex A.R."/>
            <person name="Nejsum P."/>
            <person name="Schwarz E.M."/>
            <person name="Hu L."/>
            <person name="Young N.D."/>
            <person name="Hall R.S."/>
            <person name="Korhonen P.K."/>
            <person name="Liao S."/>
            <person name="Thamsborg S."/>
            <person name="Xia J."/>
            <person name="Xu P."/>
            <person name="Wang S."/>
            <person name="Scheerlinck J.P."/>
            <person name="Hofmann A."/>
            <person name="Sternberg P.W."/>
            <person name="Wang J."/>
            <person name="Gasser R.B."/>
        </authorList>
    </citation>
    <scope>NUCLEOTIDE SEQUENCE [LARGE SCALE GENOMIC DNA]</scope>
    <source>
        <strain evidence="6">DCEP-RM93F</strain>
        <strain evidence="5">DCEP-RM93M</strain>
    </source>
</reference>
<gene>
    <name evidence="5" type="ORF">M513_09467</name>
    <name evidence="6" type="ORF">M514_09467</name>
</gene>
<feature type="signal peptide" evidence="3">
    <location>
        <begin position="1"/>
        <end position="18"/>
    </location>
</feature>
<dbReference type="EMBL" id="KL363266">
    <property type="protein sequence ID" value="KFD49635.1"/>
    <property type="molecule type" value="Genomic_DNA"/>
</dbReference>
<dbReference type="Gene3D" id="4.10.60.10">
    <property type="entry name" value="Zinc finger, CCHC-type"/>
    <property type="match status" value="1"/>
</dbReference>
<dbReference type="Proteomes" id="UP000030758">
    <property type="component" value="Unassembled WGS sequence"/>
</dbReference>
<evidence type="ECO:0000259" key="4">
    <source>
        <dbReference type="PROSITE" id="PS50158"/>
    </source>
</evidence>
<organism evidence="5 7">
    <name type="scientific">Trichuris suis</name>
    <name type="common">pig whipworm</name>
    <dbReference type="NCBI Taxonomy" id="68888"/>
    <lineage>
        <taxon>Eukaryota</taxon>
        <taxon>Metazoa</taxon>
        <taxon>Ecdysozoa</taxon>
        <taxon>Nematoda</taxon>
        <taxon>Enoplea</taxon>
        <taxon>Dorylaimia</taxon>
        <taxon>Trichinellida</taxon>
        <taxon>Trichuridae</taxon>
        <taxon>Trichuris</taxon>
    </lineage>
</organism>
<evidence type="ECO:0000313" key="6">
    <source>
        <dbReference type="EMBL" id="KFD66285.1"/>
    </source>
</evidence>
<evidence type="ECO:0000313" key="5">
    <source>
        <dbReference type="EMBL" id="KFD49635.1"/>
    </source>
</evidence>
<dbReference type="AlphaFoldDB" id="A0A085LXD9"/>
<protein>
    <recommendedName>
        <fullName evidence="4">CCHC-type domain-containing protein</fullName>
    </recommendedName>
</protein>
<evidence type="ECO:0000256" key="1">
    <source>
        <dbReference type="PROSITE-ProRule" id="PRU00047"/>
    </source>
</evidence>
<feature type="chain" id="PRO_5010405187" description="CCHC-type domain-containing protein" evidence="3">
    <location>
        <begin position="19"/>
        <end position="117"/>
    </location>
</feature>
<keyword evidence="1" id="KW-0862">Zinc</keyword>
<dbReference type="GO" id="GO:0003676">
    <property type="term" value="F:nucleic acid binding"/>
    <property type="evidence" value="ECO:0007669"/>
    <property type="project" value="InterPro"/>
</dbReference>
<name>A0A085LXD9_9BILA</name>
<feature type="region of interest" description="Disordered" evidence="2">
    <location>
        <begin position="67"/>
        <end position="117"/>
    </location>
</feature>
<dbReference type="EMBL" id="KL367526">
    <property type="protein sequence ID" value="KFD66285.1"/>
    <property type="molecule type" value="Genomic_DNA"/>
</dbReference>
<accession>A0A085LXD9</accession>
<dbReference type="InterPro" id="IPR001878">
    <property type="entry name" value="Znf_CCHC"/>
</dbReference>
<evidence type="ECO:0000313" key="7">
    <source>
        <dbReference type="Proteomes" id="UP000030764"/>
    </source>
</evidence>
<sequence length="117" mass="12592">MKTLLLDGLLTLARATLARGPPGSNGLTDLAAAAQSSAPVTLSSGPHYRCYACGGINHFARECQTRRQEASCPMRANRRRGWPRGRSSGRYLEKQPGPTESGNADREEALALAPSRR</sequence>
<feature type="domain" description="CCHC-type" evidence="4">
    <location>
        <begin position="49"/>
        <end position="63"/>
    </location>
</feature>
<evidence type="ECO:0000256" key="2">
    <source>
        <dbReference type="SAM" id="MobiDB-lite"/>
    </source>
</evidence>
<dbReference type="PROSITE" id="PS50158">
    <property type="entry name" value="ZF_CCHC"/>
    <property type="match status" value="1"/>
</dbReference>
<dbReference type="GO" id="GO:0008270">
    <property type="term" value="F:zinc ion binding"/>
    <property type="evidence" value="ECO:0007669"/>
    <property type="project" value="UniProtKB-KW"/>
</dbReference>
<dbReference type="Proteomes" id="UP000030764">
    <property type="component" value="Unassembled WGS sequence"/>
</dbReference>
<keyword evidence="3" id="KW-0732">Signal</keyword>
<dbReference type="InterPro" id="IPR036875">
    <property type="entry name" value="Znf_CCHC_sf"/>
</dbReference>